<feature type="domain" description="J" evidence="2">
    <location>
        <begin position="26"/>
        <end position="91"/>
    </location>
</feature>
<dbReference type="GO" id="GO:0016671">
    <property type="term" value="F:oxidoreductase activity, acting on a sulfur group of donors, disulfide as acceptor"/>
    <property type="evidence" value="ECO:0007669"/>
    <property type="project" value="TreeGrafter"/>
</dbReference>
<dbReference type="EMBL" id="CAJOBF010000085">
    <property type="protein sequence ID" value="CAF3742612.1"/>
    <property type="molecule type" value="Genomic_DNA"/>
</dbReference>
<dbReference type="GO" id="GO:0051787">
    <property type="term" value="F:misfolded protein binding"/>
    <property type="evidence" value="ECO:0007669"/>
    <property type="project" value="TreeGrafter"/>
</dbReference>
<dbReference type="EMBL" id="CAJOBG010002199">
    <property type="protein sequence ID" value="CAF3990641.1"/>
    <property type="molecule type" value="Genomic_DNA"/>
</dbReference>
<dbReference type="SUPFAM" id="SSF52833">
    <property type="entry name" value="Thioredoxin-like"/>
    <property type="match status" value="6"/>
</dbReference>
<dbReference type="SUPFAM" id="SSF46565">
    <property type="entry name" value="Chaperone J-domain"/>
    <property type="match status" value="1"/>
</dbReference>
<dbReference type="InterPro" id="IPR013766">
    <property type="entry name" value="Thioredoxin_domain"/>
</dbReference>
<evidence type="ECO:0000313" key="8">
    <source>
        <dbReference type="Proteomes" id="UP000663866"/>
    </source>
</evidence>
<dbReference type="PROSITE" id="PS50076">
    <property type="entry name" value="DNAJ_2"/>
    <property type="match status" value="1"/>
</dbReference>
<dbReference type="GO" id="GO:0005788">
    <property type="term" value="C:endoplasmic reticulum lumen"/>
    <property type="evidence" value="ECO:0007669"/>
    <property type="project" value="TreeGrafter"/>
</dbReference>
<dbReference type="Pfam" id="PF00226">
    <property type="entry name" value="DnaJ"/>
    <property type="match status" value="1"/>
</dbReference>
<dbReference type="PRINTS" id="PR00625">
    <property type="entry name" value="JDOMAIN"/>
</dbReference>
<name>A0A816M3A2_9BILA</name>
<dbReference type="GO" id="GO:0015035">
    <property type="term" value="F:protein-disulfide reductase activity"/>
    <property type="evidence" value="ECO:0007669"/>
    <property type="project" value="TreeGrafter"/>
</dbReference>
<feature type="domain" description="Thioredoxin" evidence="3">
    <location>
        <begin position="106"/>
        <end position="225"/>
    </location>
</feature>
<evidence type="ECO:0000313" key="6">
    <source>
        <dbReference type="EMBL" id="CAF3742612.1"/>
    </source>
</evidence>
<comment type="caution">
    <text evidence="5">The sequence shown here is derived from an EMBL/GenBank/DDBJ whole genome shotgun (WGS) entry which is preliminary data.</text>
</comment>
<evidence type="ECO:0000313" key="9">
    <source>
        <dbReference type="Proteomes" id="UP000663887"/>
    </source>
</evidence>
<dbReference type="InterPro" id="IPR036869">
    <property type="entry name" value="J_dom_sf"/>
</dbReference>
<dbReference type="EMBL" id="CAJNRF010000035">
    <property type="protein sequence ID" value="CAF1931087.1"/>
    <property type="molecule type" value="Genomic_DNA"/>
</dbReference>
<dbReference type="Pfam" id="PF00085">
    <property type="entry name" value="Thioredoxin"/>
    <property type="match status" value="4"/>
</dbReference>
<dbReference type="Proteomes" id="UP000663887">
    <property type="component" value="Unassembled WGS sequence"/>
</dbReference>
<dbReference type="InterPro" id="IPR017937">
    <property type="entry name" value="Thioredoxin_CS"/>
</dbReference>
<dbReference type="Proteomes" id="UP000663842">
    <property type="component" value="Unassembled WGS sequence"/>
</dbReference>
<dbReference type="GO" id="GO:0036498">
    <property type="term" value="P:IRE1-mediated unfolded protein response"/>
    <property type="evidence" value="ECO:0007669"/>
    <property type="project" value="TreeGrafter"/>
</dbReference>
<gene>
    <name evidence="7" type="ORF">OVN521_LOCUS14464</name>
    <name evidence="6" type="ORF">UXM345_LOCUS1521</name>
    <name evidence="4" type="ORF">WKI299_LOCUS555</name>
    <name evidence="5" type="ORF">XDN619_LOCUS1210</name>
</gene>
<accession>A0A816M3A2</accession>
<protein>
    <recommendedName>
        <fullName evidence="1">DnaJ homolog subfamily C member 10</fullName>
    </recommendedName>
</protein>
<dbReference type="InterPro" id="IPR052460">
    <property type="entry name" value="ER_disulfide_reductase"/>
</dbReference>
<dbReference type="PROSITE" id="PS51352">
    <property type="entry name" value="THIOREDOXIN_2"/>
    <property type="match status" value="3"/>
</dbReference>
<evidence type="ECO:0000256" key="1">
    <source>
        <dbReference type="ARBA" id="ARBA00020920"/>
    </source>
</evidence>
<dbReference type="Gene3D" id="1.10.287.110">
    <property type="entry name" value="DnaJ domain"/>
    <property type="match status" value="1"/>
</dbReference>
<feature type="domain" description="Thioredoxin" evidence="3">
    <location>
        <begin position="401"/>
        <end position="545"/>
    </location>
</feature>
<dbReference type="InterPro" id="IPR001623">
    <property type="entry name" value="DnaJ_domain"/>
</dbReference>
<reference evidence="5" key="1">
    <citation type="submission" date="2021-02" db="EMBL/GenBank/DDBJ databases">
        <authorList>
            <person name="Nowell W R."/>
        </authorList>
    </citation>
    <scope>NUCLEOTIDE SEQUENCE</scope>
</reference>
<feature type="domain" description="Thioredoxin" evidence="3">
    <location>
        <begin position="615"/>
        <end position="771"/>
    </location>
</feature>
<evidence type="ECO:0000313" key="4">
    <source>
        <dbReference type="EMBL" id="CAF1931087.1"/>
    </source>
</evidence>
<evidence type="ECO:0000313" key="7">
    <source>
        <dbReference type="EMBL" id="CAF3990641.1"/>
    </source>
</evidence>
<evidence type="ECO:0000259" key="2">
    <source>
        <dbReference type="PROSITE" id="PS50076"/>
    </source>
</evidence>
<proteinExistence type="predicted"/>
<dbReference type="SMART" id="SM00271">
    <property type="entry name" value="DnaJ"/>
    <property type="match status" value="1"/>
</dbReference>
<dbReference type="PANTHER" id="PTHR44340:SF1">
    <property type="entry name" value="DNAJ HOMOLOG SUBFAMILY C MEMBER 10"/>
    <property type="match status" value="1"/>
</dbReference>
<dbReference type="Proteomes" id="UP000663866">
    <property type="component" value="Unassembled WGS sequence"/>
</dbReference>
<keyword evidence="8" id="KW-1185">Reference proteome</keyword>
<dbReference type="PROSITE" id="PS00194">
    <property type="entry name" value="THIOREDOXIN_1"/>
    <property type="match status" value="2"/>
</dbReference>
<dbReference type="CDD" id="cd06257">
    <property type="entry name" value="DnaJ"/>
    <property type="match status" value="1"/>
</dbReference>
<sequence length="788" mass="91291">MNAMRVIYLLISCSIFLPTLIYSTEDFYQLLGITKSATQRDIRRAFKRIALEKHPDKRTGDPNAHAEFLQINRAYEILRDDELRKKYDTYGEEGLKDDFNRGNQYQSWNFYQHNFGIYDEDPEIITLSRTDFLQSVDGSQDVWFINYYSPQCSHCHELAPAWREISKILEGVIRIGAVNCQDEWMMCNEQGIRAYPTLRIYPKRDIYQGPREKSALIRYAMSFVSAHVVKFDDRMFKTLKADTNKPWLVSFCRDIDEGDCLDDDQVFKLAVMLNNLVQVASVNCHADPHVCEQLKPQSTILFYPTKDFPSNNGYSIASLNLKDIVSQILALLPNLSLITKDRFRELIKHLKESADTKPWLIQFVDEINNDKDHELKKLPSMLNDYNVGRFDCSSSADTCTKLYIFKKPAFILFKQGGHYEFYYGRHTSNDIAGFVRDNAFSPLRALTPSDFPSVTTDSKPFIIDFFSPFCPPCMHLLPEFRKASKRLTDKVSFGTVDCTIHQPLCQQSGINSYPTTILYNQSVQHNFHGQHQEQAIINFIDDILHPTVISLDSDLYTKLVENKNSNDMWLIDFFMPWCFPCQQLSGEWRTLSKLLKGIAHVAQVDCTVQSQLCQKQGVYSYPTIRLYPPNADGHTYIVYNNGWRDVNSLRSWAFQNLPSKVVEVDGKNFSTNILRDSKPWLIDFYAPWCGHCHQFSPIFEGVARRLDGKVNLGKINCDNHRQICERVSIHAYPTIKYYKGSIDFKRQEFLGDEIGNLDEDFIVNYINDQLQQQQQQQQASNVHHTTEL</sequence>
<dbReference type="InterPro" id="IPR036249">
    <property type="entry name" value="Thioredoxin-like_sf"/>
</dbReference>
<dbReference type="AlphaFoldDB" id="A0A816M3A2"/>
<dbReference type="FunFam" id="1.10.287.110:FF:000029">
    <property type="entry name" value="DnaJ homolog subfamily C member 10"/>
    <property type="match status" value="1"/>
</dbReference>
<dbReference type="Gene3D" id="3.40.30.10">
    <property type="entry name" value="Glutaredoxin"/>
    <property type="match status" value="6"/>
</dbReference>
<evidence type="ECO:0000259" key="3">
    <source>
        <dbReference type="PROSITE" id="PS51352"/>
    </source>
</evidence>
<dbReference type="Proteomes" id="UP000663856">
    <property type="component" value="Unassembled WGS sequence"/>
</dbReference>
<evidence type="ECO:0000313" key="5">
    <source>
        <dbReference type="EMBL" id="CAF1957899.1"/>
    </source>
</evidence>
<dbReference type="PANTHER" id="PTHR44340">
    <property type="entry name" value="DNAJ HOMOLOG SUBFAMILY C MEMBER 10"/>
    <property type="match status" value="1"/>
</dbReference>
<dbReference type="CDD" id="cd02961">
    <property type="entry name" value="PDI_a_family"/>
    <property type="match status" value="1"/>
</dbReference>
<dbReference type="EMBL" id="CAJNRG010000062">
    <property type="protein sequence ID" value="CAF1957899.1"/>
    <property type="molecule type" value="Genomic_DNA"/>
</dbReference>
<organism evidence="5 9">
    <name type="scientific">Rotaria magnacalcarata</name>
    <dbReference type="NCBI Taxonomy" id="392030"/>
    <lineage>
        <taxon>Eukaryota</taxon>
        <taxon>Metazoa</taxon>
        <taxon>Spiralia</taxon>
        <taxon>Gnathifera</taxon>
        <taxon>Rotifera</taxon>
        <taxon>Eurotatoria</taxon>
        <taxon>Bdelloidea</taxon>
        <taxon>Philodinida</taxon>
        <taxon>Philodinidae</taxon>
        <taxon>Rotaria</taxon>
    </lineage>
</organism>